<sequence length="135" mass="14758">MAHRLVTCTQDYVFACSLHGPWGLNSHMVPGLQERACHALHPPRDYTGQCIRTPSCLEAHDLVAPAATWPMDSRSESETGSSWEHVKLPEWPLSSTCRLQRTALYNGAGTLHTGFCFGLAGDGRTLSWSYGGDGL</sequence>
<evidence type="ECO:0000313" key="2">
    <source>
        <dbReference type="Proteomes" id="UP000664940"/>
    </source>
</evidence>
<accession>A0A834AH97</accession>
<name>A0A834AH97_9CHIR</name>
<organism evidence="1 2">
    <name type="scientific">Phyllostomus discolor</name>
    <name type="common">pale spear-nosed bat</name>
    <dbReference type="NCBI Taxonomy" id="89673"/>
    <lineage>
        <taxon>Eukaryota</taxon>
        <taxon>Metazoa</taxon>
        <taxon>Chordata</taxon>
        <taxon>Craniata</taxon>
        <taxon>Vertebrata</taxon>
        <taxon>Euteleostomi</taxon>
        <taxon>Mammalia</taxon>
        <taxon>Eutheria</taxon>
        <taxon>Laurasiatheria</taxon>
        <taxon>Chiroptera</taxon>
        <taxon>Yangochiroptera</taxon>
        <taxon>Phyllostomidae</taxon>
        <taxon>Phyllostominae</taxon>
        <taxon>Phyllostomus</taxon>
    </lineage>
</organism>
<proteinExistence type="predicted"/>
<evidence type="ECO:0000313" key="1">
    <source>
        <dbReference type="EMBL" id="KAF6109520.1"/>
    </source>
</evidence>
<dbReference type="AlphaFoldDB" id="A0A834AH97"/>
<reference evidence="1 2" key="1">
    <citation type="journal article" date="2020" name="Nature">
        <title>Six reference-quality genomes reveal evolution of bat adaptations.</title>
        <authorList>
            <person name="Jebb D."/>
            <person name="Huang Z."/>
            <person name="Pippel M."/>
            <person name="Hughes G.M."/>
            <person name="Lavrichenko K."/>
            <person name="Devanna P."/>
            <person name="Winkler S."/>
            <person name="Jermiin L.S."/>
            <person name="Skirmuntt E.C."/>
            <person name="Katzourakis A."/>
            <person name="Burkitt-Gray L."/>
            <person name="Ray D.A."/>
            <person name="Sullivan K.A.M."/>
            <person name="Roscito J.G."/>
            <person name="Kirilenko B.M."/>
            <person name="Davalos L.M."/>
            <person name="Corthals A.P."/>
            <person name="Power M.L."/>
            <person name="Jones G."/>
            <person name="Ransome R.D."/>
            <person name="Dechmann D.K.N."/>
            <person name="Locatelli A.G."/>
            <person name="Puechmaille S.J."/>
            <person name="Fedrigo O."/>
            <person name="Jarvis E.D."/>
            <person name="Hiller M."/>
            <person name="Vernes S.C."/>
            <person name="Myers E.W."/>
            <person name="Teeling E.C."/>
        </authorList>
    </citation>
    <scope>NUCLEOTIDE SEQUENCE [LARGE SCALE GENOMIC DNA]</scope>
    <source>
        <strain evidence="1">Bat1K_MPI-CBG_1</strain>
    </source>
</reference>
<comment type="caution">
    <text evidence="1">The sequence shown here is derived from an EMBL/GenBank/DDBJ whole genome shotgun (WGS) entry which is preliminary data.</text>
</comment>
<dbReference type="Proteomes" id="UP000664940">
    <property type="component" value="Unassembled WGS sequence"/>
</dbReference>
<protein>
    <submittedName>
        <fullName evidence="1">Uncharacterized protein</fullName>
    </submittedName>
</protein>
<gene>
    <name evidence="1" type="ORF">HJG60_010793</name>
</gene>
<dbReference type="EMBL" id="JABVXQ010000005">
    <property type="protein sequence ID" value="KAF6109520.1"/>
    <property type="molecule type" value="Genomic_DNA"/>
</dbReference>